<dbReference type="PANTHER" id="PTHR30545:SF2">
    <property type="entry name" value="SUGAR FERMENTATION STIMULATION PROTEIN A"/>
    <property type="match status" value="1"/>
</dbReference>
<gene>
    <name evidence="1" type="primary">sfsA</name>
    <name evidence="4" type="ORF">BEN51_11875</name>
</gene>
<dbReference type="GO" id="GO:0003677">
    <property type="term" value="F:DNA binding"/>
    <property type="evidence" value="ECO:0007669"/>
    <property type="project" value="InterPro"/>
</dbReference>
<feature type="domain" description="SfsA N-terminal OB" evidence="3">
    <location>
        <begin position="13"/>
        <end position="78"/>
    </location>
</feature>
<dbReference type="Pfam" id="PF03749">
    <property type="entry name" value="SfsA"/>
    <property type="match status" value="1"/>
</dbReference>
<dbReference type="KEGG" id="cia:BEN51_11875"/>
<dbReference type="PANTHER" id="PTHR30545">
    <property type="entry name" value="SUGAR FERMENTATION STIMULATION PROTEIN A"/>
    <property type="match status" value="1"/>
</dbReference>
<evidence type="ECO:0000313" key="5">
    <source>
        <dbReference type="Proteomes" id="UP000264883"/>
    </source>
</evidence>
<dbReference type="Gene3D" id="3.40.1350.60">
    <property type="match status" value="1"/>
</dbReference>
<accession>A0A343JF21</accession>
<evidence type="ECO:0000259" key="2">
    <source>
        <dbReference type="Pfam" id="PF03749"/>
    </source>
</evidence>
<dbReference type="RefSeq" id="WP_119866255.1">
    <property type="nucleotide sequence ID" value="NZ_CP016786.1"/>
</dbReference>
<dbReference type="OrthoDB" id="9802365at2"/>
<evidence type="ECO:0000256" key="1">
    <source>
        <dbReference type="HAMAP-Rule" id="MF_00095"/>
    </source>
</evidence>
<dbReference type="InterPro" id="IPR005224">
    <property type="entry name" value="SfsA"/>
</dbReference>
<dbReference type="InterPro" id="IPR041465">
    <property type="entry name" value="SfsA_N"/>
</dbReference>
<proteinExistence type="inferred from homology"/>
<organism evidence="4 5">
    <name type="scientific">Clostridium isatidis</name>
    <dbReference type="NCBI Taxonomy" id="182773"/>
    <lineage>
        <taxon>Bacteria</taxon>
        <taxon>Bacillati</taxon>
        <taxon>Bacillota</taxon>
        <taxon>Clostridia</taxon>
        <taxon>Eubacteriales</taxon>
        <taxon>Clostridiaceae</taxon>
        <taxon>Clostridium</taxon>
    </lineage>
</organism>
<reference evidence="4 5" key="1">
    <citation type="submission" date="2016-08" db="EMBL/GenBank/DDBJ databases">
        <title>Complete Genome Sequence Of The Indigo Reducing Clostridium isatidis DSM15098.</title>
        <authorList>
            <person name="Little G.T."/>
            <person name="Minton N.P."/>
        </authorList>
    </citation>
    <scope>NUCLEOTIDE SEQUENCE [LARGE SCALE GENOMIC DNA]</scope>
    <source>
        <strain evidence="4 5">DSM 15098</strain>
    </source>
</reference>
<evidence type="ECO:0000259" key="3">
    <source>
        <dbReference type="Pfam" id="PF17746"/>
    </source>
</evidence>
<protein>
    <recommendedName>
        <fullName evidence="1">Sugar fermentation stimulation protein homolog</fullName>
    </recommendedName>
</protein>
<evidence type="ECO:0000313" key="4">
    <source>
        <dbReference type="EMBL" id="ASW44129.1"/>
    </source>
</evidence>
<dbReference type="InterPro" id="IPR040452">
    <property type="entry name" value="SfsA_C"/>
</dbReference>
<dbReference type="Proteomes" id="UP000264883">
    <property type="component" value="Chromosome"/>
</dbReference>
<dbReference type="Pfam" id="PF17746">
    <property type="entry name" value="SfsA_N"/>
    <property type="match status" value="1"/>
</dbReference>
<dbReference type="CDD" id="cd22359">
    <property type="entry name" value="SfsA-like_bacterial"/>
    <property type="match status" value="1"/>
</dbReference>
<dbReference type="EMBL" id="CP016786">
    <property type="protein sequence ID" value="ASW44129.1"/>
    <property type="molecule type" value="Genomic_DNA"/>
</dbReference>
<dbReference type="NCBIfam" id="TIGR00230">
    <property type="entry name" value="sfsA"/>
    <property type="match status" value="1"/>
</dbReference>
<dbReference type="Gene3D" id="2.40.50.580">
    <property type="match status" value="1"/>
</dbReference>
<dbReference type="HAMAP" id="MF_00095">
    <property type="entry name" value="SfsA"/>
    <property type="match status" value="1"/>
</dbReference>
<sequence>MKYDKNIYEGLFITRLNRFNALVKLNNEEITVHVPNTGRCKEILKEGTKIFLREELNPTRKTKYDLIAAMKGKMLINIDSQIPNKVVNEALINGKIDNLKKYSQINKEKTFGKSRFDFKLSTEDEKEIYYLEVKGVTLEENGHCRFPDAPTERGTKHILELIEAKNQGYGAGVLFLIQLEDVKVFSPNDITDKKFAEALKLAKENSVDILAYNCKVYKDGIEIKDPISVIL</sequence>
<name>A0A343JF21_9CLOT</name>
<feature type="domain" description="Sugar fermentation stimulation protein C-terminal" evidence="2">
    <location>
        <begin position="81"/>
        <end position="218"/>
    </location>
</feature>
<dbReference type="AlphaFoldDB" id="A0A343JF21"/>
<keyword evidence="5" id="KW-1185">Reference proteome</keyword>
<comment type="similarity">
    <text evidence="1">Belongs to the SfsA family.</text>
</comment>
<dbReference type="FunFam" id="2.40.50.580:FF:000002">
    <property type="entry name" value="Sugar fermentation stimulation protein homolog"/>
    <property type="match status" value="1"/>
</dbReference>